<evidence type="ECO:0000259" key="1">
    <source>
        <dbReference type="Pfam" id="PF06983"/>
    </source>
</evidence>
<gene>
    <name evidence="2" type="ORF">LPB072_21315</name>
    <name evidence="3" type="ORF">LPB72_12990</name>
</gene>
<dbReference type="PANTHER" id="PTHR33990:SF2">
    <property type="entry name" value="PHNB-LIKE DOMAIN-CONTAINING PROTEIN"/>
    <property type="match status" value="1"/>
</dbReference>
<feature type="domain" description="PhnB-like" evidence="1">
    <location>
        <begin position="7"/>
        <end position="119"/>
    </location>
</feature>
<dbReference type="InterPro" id="IPR009725">
    <property type="entry name" value="3_dmu_93_MTrfase"/>
</dbReference>
<name>A0A167HM36_9BURK</name>
<dbReference type="CDD" id="cd06588">
    <property type="entry name" value="PhnB_like"/>
    <property type="match status" value="1"/>
</dbReference>
<dbReference type="PANTHER" id="PTHR33990">
    <property type="entry name" value="PROTEIN YJDN-RELATED"/>
    <property type="match status" value="1"/>
</dbReference>
<dbReference type="AlphaFoldDB" id="A0A167HM36"/>
<organism evidence="2 5">
    <name type="scientific">Hydrogenophaga crassostreae</name>
    <dbReference type="NCBI Taxonomy" id="1763535"/>
    <lineage>
        <taxon>Bacteria</taxon>
        <taxon>Pseudomonadati</taxon>
        <taxon>Pseudomonadota</taxon>
        <taxon>Betaproteobacteria</taxon>
        <taxon>Burkholderiales</taxon>
        <taxon>Comamonadaceae</taxon>
        <taxon>Hydrogenophaga</taxon>
    </lineage>
</organism>
<dbReference type="Pfam" id="PF06983">
    <property type="entry name" value="3-dmu-9_3-mt"/>
    <property type="match status" value="1"/>
</dbReference>
<sequence length="160" mass="17635">MILNAPVQPCLWFDFQAEEAARFYTSVFPNSRMGTITHYGANAPMPEGTVLTVGFELNGQPWTALNGGAAFPFNPAVSFMVICQTQAEMDHYWSALADDPAQGQCGWLTDRFGLSWQIVPQLMVDLLPTPDTPGKQRLMAAMMGMKKLDIATLQRAFSQA</sequence>
<reference evidence="2 5" key="2">
    <citation type="submission" date="2016-10" db="EMBL/GenBank/DDBJ databases">
        <title>Hydorgenophaga sp. LPB0072 isolated from gastropod.</title>
        <authorList>
            <person name="Kim E."/>
            <person name="Yi H."/>
        </authorList>
    </citation>
    <scope>NUCLEOTIDE SEQUENCE [LARGE SCALE GENOMIC DNA]</scope>
    <source>
        <strain evidence="2 5">LPB0072</strain>
    </source>
</reference>
<dbReference type="InterPro" id="IPR029068">
    <property type="entry name" value="Glyas_Bleomycin-R_OHBP_Dase"/>
</dbReference>
<reference evidence="3 4" key="1">
    <citation type="submission" date="2016-02" db="EMBL/GenBank/DDBJ databases">
        <title>Draft genome sequence of Hydrogenophaga sp. LPB0072.</title>
        <authorList>
            <person name="Shin S.-K."/>
            <person name="Yi H."/>
        </authorList>
    </citation>
    <scope>NUCLEOTIDE SEQUENCE [LARGE SCALE GENOMIC DNA]</scope>
    <source>
        <strain evidence="3 4">LPB0072</strain>
    </source>
</reference>
<evidence type="ECO:0000313" key="5">
    <source>
        <dbReference type="Proteomes" id="UP000185680"/>
    </source>
</evidence>
<dbReference type="PIRSF" id="PIRSF021700">
    <property type="entry name" value="3_dmu_93_MTrfase"/>
    <property type="match status" value="1"/>
</dbReference>
<dbReference type="STRING" id="1763535.LPB072_21315"/>
<keyword evidence="4" id="KW-1185">Reference proteome</keyword>
<dbReference type="Gene3D" id="3.10.180.10">
    <property type="entry name" value="2,3-Dihydroxybiphenyl 1,2-Dioxygenase, domain 1"/>
    <property type="match status" value="1"/>
</dbReference>
<evidence type="ECO:0000313" key="4">
    <source>
        <dbReference type="Proteomes" id="UP000185657"/>
    </source>
</evidence>
<dbReference type="KEGG" id="hyl:LPB072_21315"/>
<dbReference type="EMBL" id="LVWD01000016">
    <property type="protein sequence ID" value="OAD41437.1"/>
    <property type="molecule type" value="Genomic_DNA"/>
</dbReference>
<dbReference type="EMBL" id="CP017476">
    <property type="protein sequence ID" value="AOW15891.1"/>
    <property type="molecule type" value="Genomic_DNA"/>
</dbReference>
<dbReference type="Proteomes" id="UP000185657">
    <property type="component" value="Unassembled WGS sequence"/>
</dbReference>
<dbReference type="InterPro" id="IPR028973">
    <property type="entry name" value="PhnB-like"/>
</dbReference>
<protein>
    <recommendedName>
        <fullName evidence="1">PhnB-like domain-containing protein</fullName>
    </recommendedName>
</protein>
<evidence type="ECO:0000313" key="2">
    <source>
        <dbReference type="EMBL" id="AOW15891.1"/>
    </source>
</evidence>
<evidence type="ECO:0000313" key="3">
    <source>
        <dbReference type="EMBL" id="OAD41437.1"/>
    </source>
</evidence>
<dbReference type="SUPFAM" id="SSF54593">
    <property type="entry name" value="Glyoxalase/Bleomycin resistance protein/Dihydroxybiphenyl dioxygenase"/>
    <property type="match status" value="1"/>
</dbReference>
<proteinExistence type="predicted"/>
<dbReference type="Proteomes" id="UP000185680">
    <property type="component" value="Chromosome"/>
</dbReference>
<accession>A0A167HM36</accession>
<dbReference type="OrthoDB" id="5293819at2"/>